<reference evidence="2" key="1">
    <citation type="journal article" date="2014" name="Front. Microbiol.">
        <title>High frequency of phylogenetically diverse reductive dehalogenase-homologous genes in deep subseafloor sedimentary metagenomes.</title>
        <authorList>
            <person name="Kawai M."/>
            <person name="Futagami T."/>
            <person name="Toyoda A."/>
            <person name="Takaki Y."/>
            <person name="Nishi S."/>
            <person name="Hori S."/>
            <person name="Arai W."/>
            <person name="Tsubouchi T."/>
            <person name="Morono Y."/>
            <person name="Uchiyama I."/>
            <person name="Ito T."/>
            <person name="Fujiyama A."/>
            <person name="Inagaki F."/>
            <person name="Takami H."/>
        </authorList>
    </citation>
    <scope>NUCLEOTIDE SEQUENCE</scope>
    <source>
        <strain evidence="2">Expedition CK06-06</strain>
    </source>
</reference>
<gene>
    <name evidence="2" type="ORF">S01H4_13903</name>
</gene>
<evidence type="ECO:0008006" key="3">
    <source>
        <dbReference type="Google" id="ProtNLM"/>
    </source>
</evidence>
<dbReference type="AlphaFoldDB" id="X0ZCC0"/>
<evidence type="ECO:0000256" key="1">
    <source>
        <dbReference type="SAM" id="Phobius"/>
    </source>
</evidence>
<keyword evidence="1" id="KW-0812">Transmembrane</keyword>
<feature type="non-terminal residue" evidence="2">
    <location>
        <position position="1"/>
    </location>
</feature>
<feature type="transmembrane region" description="Helical" evidence="1">
    <location>
        <begin position="41"/>
        <end position="64"/>
    </location>
</feature>
<keyword evidence="1" id="KW-1133">Transmembrane helix</keyword>
<evidence type="ECO:0000313" key="2">
    <source>
        <dbReference type="EMBL" id="GAG57958.1"/>
    </source>
</evidence>
<organism evidence="2">
    <name type="scientific">marine sediment metagenome</name>
    <dbReference type="NCBI Taxonomy" id="412755"/>
    <lineage>
        <taxon>unclassified sequences</taxon>
        <taxon>metagenomes</taxon>
        <taxon>ecological metagenomes</taxon>
    </lineage>
</organism>
<comment type="caution">
    <text evidence="2">The sequence shown here is derived from an EMBL/GenBank/DDBJ whole genome shotgun (WGS) entry which is preliminary data.</text>
</comment>
<sequence>YVIALKQITAFLMWTAVLHSAAYIGGIPLLVTINILFAPAILWSAIALGGWAIGLGAHLLLAFLTRKQ</sequence>
<accession>X0ZCC0</accession>
<protein>
    <recommendedName>
        <fullName evidence="3">2TM domain-containing protein</fullName>
    </recommendedName>
</protein>
<keyword evidence="1" id="KW-0472">Membrane</keyword>
<name>X0ZCC0_9ZZZZ</name>
<dbReference type="EMBL" id="BART01006112">
    <property type="protein sequence ID" value="GAG57958.1"/>
    <property type="molecule type" value="Genomic_DNA"/>
</dbReference>
<proteinExistence type="predicted"/>
<feature type="transmembrane region" description="Helical" evidence="1">
    <location>
        <begin position="12"/>
        <end position="35"/>
    </location>
</feature>